<dbReference type="GO" id="GO:0009288">
    <property type="term" value="C:bacterial-type flagellum"/>
    <property type="evidence" value="ECO:0007669"/>
    <property type="project" value="InterPro"/>
</dbReference>
<keyword evidence="14" id="KW-1185">Reference proteome</keyword>
<dbReference type="STRING" id="888061.AXF15_00420"/>
<comment type="similarity">
    <text evidence="2">Belongs to the FliJ family.</text>
</comment>
<evidence type="ECO:0000256" key="5">
    <source>
        <dbReference type="ARBA" id="ARBA00022475"/>
    </source>
</evidence>
<dbReference type="GO" id="GO:0044781">
    <property type="term" value="P:bacterial-type flagellum organization"/>
    <property type="evidence" value="ECO:0007669"/>
    <property type="project" value="UniProtKB-KW"/>
</dbReference>
<keyword evidence="6" id="KW-0145">Chemotaxis</keyword>
<evidence type="ECO:0000256" key="11">
    <source>
        <dbReference type="SAM" id="Coils"/>
    </source>
</evidence>
<proteinExistence type="inferred from homology"/>
<comment type="subcellular location">
    <subcellularLocation>
        <location evidence="1">Cell membrane</location>
        <topology evidence="1">Peripheral membrane protein</topology>
        <orientation evidence="1">Cytoplasmic side</orientation>
    </subcellularLocation>
</comment>
<keyword evidence="5" id="KW-1003">Cell membrane</keyword>
<evidence type="ECO:0000256" key="12">
    <source>
        <dbReference type="SAM" id="MobiDB-lite"/>
    </source>
</evidence>
<evidence type="ECO:0000256" key="10">
    <source>
        <dbReference type="ARBA" id="ARBA00023225"/>
    </source>
</evidence>
<dbReference type="GO" id="GO:0005886">
    <property type="term" value="C:plasma membrane"/>
    <property type="evidence" value="ECO:0007669"/>
    <property type="project" value="UniProtKB-SubCell"/>
</dbReference>
<evidence type="ECO:0000256" key="4">
    <source>
        <dbReference type="ARBA" id="ARBA00022448"/>
    </source>
</evidence>
<dbReference type="GO" id="GO:0015031">
    <property type="term" value="P:protein transport"/>
    <property type="evidence" value="ECO:0007669"/>
    <property type="project" value="UniProtKB-KW"/>
</dbReference>
<feature type="region of interest" description="Disordered" evidence="12">
    <location>
        <begin position="119"/>
        <end position="147"/>
    </location>
</feature>
<organism evidence="13 14">
    <name type="scientific">Desulfomicrobium orale DSM 12838</name>
    <dbReference type="NCBI Taxonomy" id="888061"/>
    <lineage>
        <taxon>Bacteria</taxon>
        <taxon>Pseudomonadati</taxon>
        <taxon>Thermodesulfobacteriota</taxon>
        <taxon>Desulfovibrionia</taxon>
        <taxon>Desulfovibrionales</taxon>
        <taxon>Desulfomicrobiaceae</taxon>
        <taxon>Desulfomicrobium</taxon>
    </lineage>
</organism>
<evidence type="ECO:0000256" key="2">
    <source>
        <dbReference type="ARBA" id="ARBA00010004"/>
    </source>
</evidence>
<dbReference type="InterPro" id="IPR012823">
    <property type="entry name" value="Flagell_FliJ"/>
</dbReference>
<dbReference type="AlphaFoldDB" id="A0A109W5C0"/>
<keyword evidence="4" id="KW-0813">Transport</keyword>
<reference evidence="14" key="1">
    <citation type="submission" date="2016-02" db="EMBL/GenBank/DDBJ databases">
        <authorList>
            <person name="Holder M.E."/>
            <person name="Ajami N.J."/>
            <person name="Petrosino J.F."/>
        </authorList>
    </citation>
    <scope>NUCLEOTIDE SEQUENCE [LARGE SCALE GENOMIC DNA]</scope>
    <source>
        <strain evidence="14">DSM 12838</strain>
    </source>
</reference>
<evidence type="ECO:0000256" key="3">
    <source>
        <dbReference type="ARBA" id="ARBA00020392"/>
    </source>
</evidence>
<evidence type="ECO:0000313" key="14">
    <source>
        <dbReference type="Proteomes" id="UP000063964"/>
    </source>
</evidence>
<sequence>MSRPFHFSLEKVLEYRKQIEDQARLAFSRAQVSEREQRRTLERLQEELEKCLEGMPRSGRTNPQELWLWAEWRRHLEVDTKAAEAELGRRERLLDSCRRELVARATERKLLEKLRHRQEHRHALKEQQREQNEFDESAMLRFGRASG</sequence>
<name>A0A109W5C0_9BACT</name>
<gene>
    <name evidence="13" type="ORF">AXF15_00420</name>
</gene>
<evidence type="ECO:0000313" key="13">
    <source>
        <dbReference type="EMBL" id="AMD91728.1"/>
    </source>
</evidence>
<dbReference type="Gene3D" id="1.10.287.1700">
    <property type="match status" value="1"/>
</dbReference>
<dbReference type="EMBL" id="CP014230">
    <property type="protein sequence ID" value="AMD91728.1"/>
    <property type="molecule type" value="Genomic_DNA"/>
</dbReference>
<accession>A0A109W5C0</accession>
<evidence type="ECO:0000256" key="6">
    <source>
        <dbReference type="ARBA" id="ARBA00022500"/>
    </source>
</evidence>
<keyword evidence="7" id="KW-1005">Bacterial flagellum biogenesis</keyword>
<dbReference type="KEGG" id="doa:AXF15_00420"/>
<evidence type="ECO:0000256" key="7">
    <source>
        <dbReference type="ARBA" id="ARBA00022795"/>
    </source>
</evidence>
<evidence type="ECO:0000256" key="9">
    <source>
        <dbReference type="ARBA" id="ARBA00023136"/>
    </source>
</evidence>
<keyword evidence="8" id="KW-0653">Protein transport</keyword>
<protein>
    <recommendedName>
        <fullName evidence="3">Flagellar FliJ protein</fullName>
    </recommendedName>
</protein>
<evidence type="ECO:0000256" key="1">
    <source>
        <dbReference type="ARBA" id="ARBA00004413"/>
    </source>
</evidence>
<feature type="coiled-coil region" evidence="11">
    <location>
        <begin position="27"/>
        <end position="54"/>
    </location>
</feature>
<dbReference type="Pfam" id="PF02050">
    <property type="entry name" value="FliJ"/>
    <property type="match status" value="1"/>
</dbReference>
<dbReference type="GO" id="GO:0071973">
    <property type="term" value="P:bacterial-type flagellum-dependent cell motility"/>
    <property type="evidence" value="ECO:0007669"/>
    <property type="project" value="InterPro"/>
</dbReference>
<dbReference type="NCBIfam" id="TIGR02473">
    <property type="entry name" value="flagell_FliJ"/>
    <property type="match status" value="1"/>
</dbReference>
<dbReference type="GO" id="GO:0006935">
    <property type="term" value="P:chemotaxis"/>
    <property type="evidence" value="ECO:0007669"/>
    <property type="project" value="UniProtKB-KW"/>
</dbReference>
<keyword evidence="9" id="KW-0472">Membrane</keyword>
<dbReference type="Proteomes" id="UP000063964">
    <property type="component" value="Chromosome"/>
</dbReference>
<dbReference type="InterPro" id="IPR053716">
    <property type="entry name" value="Flag_assembly_chemotaxis_eff"/>
</dbReference>
<keyword evidence="10" id="KW-1006">Bacterial flagellum protein export</keyword>
<evidence type="ECO:0000256" key="8">
    <source>
        <dbReference type="ARBA" id="ARBA00022927"/>
    </source>
</evidence>
<keyword evidence="11" id="KW-0175">Coiled coil</keyword>